<evidence type="ECO:0000313" key="2">
    <source>
        <dbReference type="Proteomes" id="UP000481327"/>
    </source>
</evidence>
<evidence type="ECO:0000313" key="1">
    <source>
        <dbReference type="EMBL" id="MQT17826.1"/>
    </source>
</evidence>
<dbReference type="GO" id="GO:0016740">
    <property type="term" value="F:transferase activity"/>
    <property type="evidence" value="ECO:0007669"/>
    <property type="project" value="UniProtKB-KW"/>
</dbReference>
<keyword evidence="2" id="KW-1185">Reference proteome</keyword>
<dbReference type="OrthoDB" id="9776898at2"/>
<keyword evidence="1" id="KW-0808">Transferase</keyword>
<name>A0A7C9KY44_9SPHN</name>
<dbReference type="PANTHER" id="PTHR47017:SF1">
    <property type="entry name" value="ACYL-COA"/>
    <property type="match status" value="1"/>
</dbReference>
<dbReference type="InterPro" id="IPR007434">
    <property type="entry name" value="FemAB-like"/>
</dbReference>
<proteinExistence type="predicted"/>
<accession>A0A7C9KY44</accession>
<protein>
    <submittedName>
        <fullName evidence="1">GNAT family N-acetyltransferase</fullName>
    </submittedName>
</protein>
<dbReference type="Gene3D" id="3.40.630.30">
    <property type="match status" value="1"/>
</dbReference>
<dbReference type="AlphaFoldDB" id="A0A7C9KY44"/>
<feature type="non-terminal residue" evidence="1">
    <location>
        <position position="264"/>
    </location>
</feature>
<sequence>MSGRVARILSAAADMPAAQWDACAGDDNPFTRHAFFAALEASGSAVARTGWQAAHIVVDDAAGVPAGILPAYLKSHSQGEYVFDQGWADAWERAGGRYYPKLQCSVPFTPATGPRLLLRDPAAAPVLLAAAETLAVQNGFSSVHATFLTPEQQALFAAQGWLMRTGEQFHWANDGYGDFGDFLAALSSRKRKAIRKEREGALADGLEIVHLTGAAITEAHWDAFWRFYQDTGQRKWGRPYLTRAFFTQVGATMGDRVLLMLALR</sequence>
<comment type="caution">
    <text evidence="1">The sequence shown here is derived from an EMBL/GenBank/DDBJ whole genome shotgun (WGS) entry which is preliminary data.</text>
</comment>
<dbReference type="Proteomes" id="UP000481327">
    <property type="component" value="Unassembled WGS sequence"/>
</dbReference>
<gene>
    <name evidence="1" type="ORF">F3168_11220</name>
</gene>
<dbReference type="EMBL" id="WIOL01000004">
    <property type="protein sequence ID" value="MQT17826.1"/>
    <property type="molecule type" value="Genomic_DNA"/>
</dbReference>
<dbReference type="PANTHER" id="PTHR47017">
    <property type="entry name" value="ACYL-COA"/>
    <property type="match status" value="1"/>
</dbReference>
<reference evidence="1 2" key="1">
    <citation type="submission" date="2019-09" db="EMBL/GenBank/DDBJ databases">
        <title>Polymorphobacter sp. isolated from a lake in China.</title>
        <authorList>
            <person name="Liu Z."/>
        </authorList>
    </citation>
    <scope>NUCLEOTIDE SEQUENCE [LARGE SCALE GENOMIC DNA]</scope>
    <source>
        <strain evidence="1 2">D40P</strain>
    </source>
</reference>
<dbReference type="InterPro" id="IPR016181">
    <property type="entry name" value="Acyl_CoA_acyltransferase"/>
</dbReference>
<dbReference type="RefSeq" id="WP_152578306.1">
    <property type="nucleotide sequence ID" value="NZ_WEFI01000004.1"/>
</dbReference>
<organism evidence="1 2">
    <name type="scientific">Sandarakinorhabdus fusca</name>
    <dbReference type="NCBI Taxonomy" id="1439888"/>
    <lineage>
        <taxon>Bacteria</taxon>
        <taxon>Pseudomonadati</taxon>
        <taxon>Pseudomonadota</taxon>
        <taxon>Alphaproteobacteria</taxon>
        <taxon>Sphingomonadales</taxon>
        <taxon>Sphingosinicellaceae</taxon>
        <taxon>Sandarakinorhabdus</taxon>
    </lineage>
</organism>
<dbReference type="SUPFAM" id="SSF55729">
    <property type="entry name" value="Acyl-CoA N-acyltransferases (Nat)"/>
    <property type="match status" value="1"/>
</dbReference>
<dbReference type="Pfam" id="PF04339">
    <property type="entry name" value="FemAB_like"/>
    <property type="match status" value="1"/>
</dbReference>